<comment type="similarity">
    <text evidence="2">Belongs to the UPF0382 family.</text>
</comment>
<evidence type="ECO:0000256" key="6">
    <source>
        <dbReference type="SAM" id="Phobius"/>
    </source>
</evidence>
<feature type="transmembrane region" description="Helical" evidence="6">
    <location>
        <begin position="71"/>
        <end position="91"/>
    </location>
</feature>
<keyword evidence="4 6" id="KW-1133">Transmembrane helix</keyword>
<dbReference type="AlphaFoldDB" id="A0AA37SM58"/>
<reference evidence="7" key="1">
    <citation type="journal article" date="2014" name="Int. J. Syst. Evol. Microbiol.">
        <title>Complete genome sequence of Corynebacterium casei LMG S-19264T (=DSM 44701T), isolated from a smear-ripened cheese.</title>
        <authorList>
            <consortium name="US DOE Joint Genome Institute (JGI-PGF)"/>
            <person name="Walter F."/>
            <person name="Albersmeier A."/>
            <person name="Kalinowski J."/>
            <person name="Ruckert C."/>
        </authorList>
    </citation>
    <scope>NUCLEOTIDE SEQUENCE</scope>
    <source>
        <strain evidence="7">NBRC 108769</strain>
    </source>
</reference>
<evidence type="ECO:0000313" key="7">
    <source>
        <dbReference type="EMBL" id="GLR15907.1"/>
    </source>
</evidence>
<evidence type="ECO:0000256" key="5">
    <source>
        <dbReference type="ARBA" id="ARBA00023136"/>
    </source>
</evidence>
<evidence type="ECO:0000313" key="8">
    <source>
        <dbReference type="Proteomes" id="UP001156666"/>
    </source>
</evidence>
<keyword evidence="5 6" id="KW-0472">Membrane</keyword>
<sequence>MTYKNIIGIAAISGMIAVIMGAFGAHALKEVLTETQLSSYKTGNTYQFYHSLLLIVIGILYKFGPSKLLKNAAWACIIGILFFSGSLYLLSCRELFGIESTKILGPITPIGGLFFTVSWLLLAWNYIIKRK</sequence>
<comment type="caution">
    <text evidence="7">The sequence shown here is derived from an EMBL/GenBank/DDBJ whole genome shotgun (WGS) entry which is preliminary data.</text>
</comment>
<dbReference type="Pfam" id="PF04241">
    <property type="entry name" value="DUF423"/>
    <property type="match status" value="1"/>
</dbReference>
<organism evidence="7 8">
    <name type="scientific">Portibacter lacus</name>
    <dbReference type="NCBI Taxonomy" id="1099794"/>
    <lineage>
        <taxon>Bacteria</taxon>
        <taxon>Pseudomonadati</taxon>
        <taxon>Bacteroidota</taxon>
        <taxon>Saprospiria</taxon>
        <taxon>Saprospirales</taxon>
        <taxon>Haliscomenobacteraceae</taxon>
        <taxon>Portibacter</taxon>
    </lineage>
</organism>
<dbReference type="RefSeq" id="WP_235294517.1">
    <property type="nucleotide sequence ID" value="NZ_BSOH01000001.1"/>
</dbReference>
<dbReference type="EMBL" id="BSOH01000001">
    <property type="protein sequence ID" value="GLR15907.1"/>
    <property type="molecule type" value="Genomic_DNA"/>
</dbReference>
<name>A0AA37SM58_9BACT</name>
<reference evidence="7" key="2">
    <citation type="submission" date="2023-01" db="EMBL/GenBank/DDBJ databases">
        <title>Draft genome sequence of Portibacter lacus strain NBRC 108769.</title>
        <authorList>
            <person name="Sun Q."/>
            <person name="Mori K."/>
        </authorList>
    </citation>
    <scope>NUCLEOTIDE SEQUENCE</scope>
    <source>
        <strain evidence="7">NBRC 108769</strain>
    </source>
</reference>
<comment type="subcellular location">
    <subcellularLocation>
        <location evidence="1">Membrane</location>
        <topology evidence="1">Multi-pass membrane protein</topology>
    </subcellularLocation>
</comment>
<feature type="transmembrane region" description="Helical" evidence="6">
    <location>
        <begin position="7"/>
        <end position="28"/>
    </location>
</feature>
<keyword evidence="8" id="KW-1185">Reference proteome</keyword>
<dbReference type="InterPro" id="IPR006696">
    <property type="entry name" value="DUF423"/>
</dbReference>
<evidence type="ECO:0000256" key="1">
    <source>
        <dbReference type="ARBA" id="ARBA00004141"/>
    </source>
</evidence>
<feature type="transmembrane region" description="Helical" evidence="6">
    <location>
        <begin position="103"/>
        <end position="127"/>
    </location>
</feature>
<dbReference type="PANTHER" id="PTHR43461">
    <property type="entry name" value="TRANSMEMBRANE PROTEIN 256"/>
    <property type="match status" value="1"/>
</dbReference>
<evidence type="ECO:0000256" key="2">
    <source>
        <dbReference type="ARBA" id="ARBA00009694"/>
    </source>
</evidence>
<evidence type="ECO:0000256" key="4">
    <source>
        <dbReference type="ARBA" id="ARBA00022989"/>
    </source>
</evidence>
<gene>
    <name evidence="7" type="ORF">GCM10007940_05220</name>
</gene>
<dbReference type="PANTHER" id="PTHR43461:SF1">
    <property type="entry name" value="TRANSMEMBRANE PROTEIN 256"/>
    <property type="match status" value="1"/>
</dbReference>
<feature type="transmembrane region" description="Helical" evidence="6">
    <location>
        <begin position="48"/>
        <end position="64"/>
    </location>
</feature>
<dbReference type="GO" id="GO:0005886">
    <property type="term" value="C:plasma membrane"/>
    <property type="evidence" value="ECO:0007669"/>
    <property type="project" value="TreeGrafter"/>
</dbReference>
<accession>A0AA37SM58</accession>
<keyword evidence="3 6" id="KW-0812">Transmembrane</keyword>
<proteinExistence type="inferred from homology"/>
<protein>
    <submittedName>
        <fullName evidence="7">Membrane protein</fullName>
    </submittedName>
</protein>
<dbReference type="Proteomes" id="UP001156666">
    <property type="component" value="Unassembled WGS sequence"/>
</dbReference>
<evidence type="ECO:0000256" key="3">
    <source>
        <dbReference type="ARBA" id="ARBA00022692"/>
    </source>
</evidence>